<dbReference type="EMBL" id="LT795064">
    <property type="protein sequence ID" value="SJX64212.1"/>
    <property type="molecule type" value="Genomic_DNA"/>
</dbReference>
<proteinExistence type="predicted"/>
<organism evidence="1 2">
    <name type="scientific">Sporisorium reilianum f. sp. reilianum</name>
    <dbReference type="NCBI Taxonomy" id="72559"/>
    <lineage>
        <taxon>Eukaryota</taxon>
        <taxon>Fungi</taxon>
        <taxon>Dikarya</taxon>
        <taxon>Basidiomycota</taxon>
        <taxon>Ustilaginomycotina</taxon>
        <taxon>Ustilaginomycetes</taxon>
        <taxon>Ustilaginales</taxon>
        <taxon>Ustilaginaceae</taxon>
        <taxon>Sporisorium</taxon>
    </lineage>
</organism>
<sequence>MASRTIHPLTTAAQTHLTALETRWAGSLHLQMLSFPLRKCIVTQKVLPTSLMFQLKPFPLPPTSASSSKKAQGRIVMLPNQILHPKYACRKLGRGVWCTLDARVLGAMLERGSWKIVSARAEMGREMGALVWTQLGERVVQEAHVLAERFSGRKRLDLFHVQEDAAKVSFAIRMSRARASTPTLQRQQHAGMTIFEPVFKDLDQAERFETAIHALTPSLAQEAAQDGTVFFAKQSHITALLGIALYRLNMWTSNSSDPSIPRPAAHKQATP</sequence>
<evidence type="ECO:0000313" key="1">
    <source>
        <dbReference type="EMBL" id="SJX64212.1"/>
    </source>
</evidence>
<protein>
    <submittedName>
        <fullName evidence="1">Uncharacterized protein</fullName>
    </submittedName>
</protein>
<dbReference type="Proteomes" id="UP000239563">
    <property type="component" value="Chromosome XI"/>
</dbReference>
<name>A0A2N8UHM9_9BASI</name>
<reference evidence="1 2" key="1">
    <citation type="submission" date="2017-02" db="EMBL/GenBank/DDBJ databases">
        <authorList>
            <person name="Peterson S.W."/>
        </authorList>
    </citation>
    <scope>NUCLEOTIDE SEQUENCE [LARGE SCALE GENOMIC DNA]</scope>
    <source>
        <strain evidence="1 2">SRS1_H2-8</strain>
    </source>
</reference>
<evidence type="ECO:0000313" key="2">
    <source>
        <dbReference type="Proteomes" id="UP000239563"/>
    </source>
</evidence>
<accession>A0A2N8UHM9</accession>
<dbReference type="AlphaFoldDB" id="A0A2N8UHM9"/>
<gene>
    <name evidence="1" type="ORF">SRS1_14865</name>
</gene>